<dbReference type="EMBL" id="JBHSAT010000004">
    <property type="protein sequence ID" value="MFC3876661.1"/>
    <property type="molecule type" value="Genomic_DNA"/>
</dbReference>
<reference evidence="2" key="1">
    <citation type="journal article" date="2019" name="Int. J. Syst. Evol. Microbiol.">
        <title>The Global Catalogue of Microorganisms (GCM) 10K type strain sequencing project: providing services to taxonomists for standard genome sequencing and annotation.</title>
        <authorList>
            <consortium name="The Broad Institute Genomics Platform"/>
            <consortium name="The Broad Institute Genome Sequencing Center for Infectious Disease"/>
            <person name="Wu L."/>
            <person name="Ma J."/>
        </authorList>
    </citation>
    <scope>NUCLEOTIDE SEQUENCE [LARGE SCALE GENOMIC DNA]</scope>
    <source>
        <strain evidence="2">CECT 8979</strain>
    </source>
</reference>
<organism evidence="1 2">
    <name type="scientific">Winogradskyella maritima</name>
    <dbReference type="NCBI Taxonomy" id="1517766"/>
    <lineage>
        <taxon>Bacteria</taxon>
        <taxon>Pseudomonadati</taxon>
        <taxon>Bacteroidota</taxon>
        <taxon>Flavobacteriia</taxon>
        <taxon>Flavobacteriales</taxon>
        <taxon>Flavobacteriaceae</taxon>
        <taxon>Winogradskyella</taxon>
    </lineage>
</organism>
<sequence length="100" mass="12008">MIARIWEGKTKIEFSDTYTQLIEERDILDYRKTEGFVKLTFLKRSDEEFTYFKLLTFWEDLDVVKNFTGPNFEEATAYKDDKKYLVDWPGSIIHCEVFAE</sequence>
<dbReference type="RefSeq" id="WP_386097774.1">
    <property type="nucleotide sequence ID" value="NZ_JBHSAT010000004.1"/>
</dbReference>
<dbReference type="InterPro" id="IPR011008">
    <property type="entry name" value="Dimeric_a/b-barrel"/>
</dbReference>
<comment type="caution">
    <text evidence="1">The sequence shown here is derived from an EMBL/GenBank/DDBJ whole genome shotgun (WGS) entry which is preliminary data.</text>
</comment>
<dbReference type="GO" id="GO:0004497">
    <property type="term" value="F:monooxygenase activity"/>
    <property type="evidence" value="ECO:0007669"/>
    <property type="project" value="UniProtKB-KW"/>
</dbReference>
<proteinExistence type="predicted"/>
<protein>
    <submittedName>
        <fullName evidence="1">Antibiotic biosynthesis monooxygenase</fullName>
    </submittedName>
</protein>
<evidence type="ECO:0000313" key="2">
    <source>
        <dbReference type="Proteomes" id="UP001595812"/>
    </source>
</evidence>
<dbReference type="SUPFAM" id="SSF54909">
    <property type="entry name" value="Dimeric alpha+beta barrel"/>
    <property type="match status" value="1"/>
</dbReference>
<accession>A0ABV8AIG7</accession>
<keyword evidence="1" id="KW-0560">Oxidoreductase</keyword>
<keyword evidence="1" id="KW-0503">Monooxygenase</keyword>
<gene>
    <name evidence="1" type="ORF">ACFOSX_05395</name>
</gene>
<keyword evidence="2" id="KW-1185">Reference proteome</keyword>
<dbReference type="Gene3D" id="3.30.70.100">
    <property type="match status" value="1"/>
</dbReference>
<evidence type="ECO:0000313" key="1">
    <source>
        <dbReference type="EMBL" id="MFC3876661.1"/>
    </source>
</evidence>
<name>A0ABV8AIG7_9FLAO</name>
<dbReference type="Proteomes" id="UP001595812">
    <property type="component" value="Unassembled WGS sequence"/>
</dbReference>